<comment type="caution">
    <text evidence="1">The sequence shown here is derived from an EMBL/GenBank/DDBJ whole genome shotgun (WGS) entry which is preliminary data.</text>
</comment>
<gene>
    <name evidence="1" type="ORF">D5R95_03880</name>
</gene>
<evidence type="ECO:0000313" key="1">
    <source>
        <dbReference type="EMBL" id="RQD86549.1"/>
    </source>
</evidence>
<accession>A0A3R8CD09</accession>
<dbReference type="Proteomes" id="UP000284763">
    <property type="component" value="Unassembled WGS sequence"/>
</dbReference>
<organism evidence="1 2">
    <name type="scientific">Methanosalsum natronophilum</name>
    <dbReference type="NCBI Taxonomy" id="768733"/>
    <lineage>
        <taxon>Archaea</taxon>
        <taxon>Methanobacteriati</taxon>
        <taxon>Methanobacteriota</taxon>
        <taxon>Stenosarchaea group</taxon>
        <taxon>Methanomicrobia</taxon>
        <taxon>Methanosarcinales</taxon>
        <taxon>Methanosarcinaceae</taxon>
        <taxon>Methanosalsum</taxon>
    </lineage>
</organism>
<name>A0A3R8CD09_9EURY</name>
<dbReference type="SUPFAM" id="SSF46785">
    <property type="entry name" value="Winged helix' DNA-binding domain"/>
    <property type="match status" value="1"/>
</dbReference>
<dbReference type="RefSeq" id="WP_259133712.1">
    <property type="nucleotide sequence ID" value="NZ_JANUCS010000003.1"/>
</dbReference>
<dbReference type="InterPro" id="IPR036390">
    <property type="entry name" value="WH_DNA-bd_sf"/>
</dbReference>
<sequence>MSKIESRDLSGTYKNNIENMPPSSKLVYKVLEYKGFLTPKQIATESQLPPRTVRYALSRLKDENFLLEKFCFKDARQSLYGIKDKHHSSIKATVNS</sequence>
<dbReference type="AlphaFoldDB" id="A0A3R8CD09"/>
<proteinExistence type="predicted"/>
<reference evidence="1 2" key="1">
    <citation type="submission" date="2018-08" db="EMBL/GenBank/DDBJ databases">
        <title>The metabolism and importance of syntrophic acetate oxidation coupled to methane or sulfide production in haloalkaline environments.</title>
        <authorList>
            <person name="Timmers P.H.A."/>
            <person name="Vavourakis C.D."/>
            <person name="Sorokin D.Y."/>
            <person name="Sinninghe Damste J.S."/>
            <person name="Muyzer G."/>
            <person name="Stams A.J.M."/>
            <person name="Plugge C.M."/>
        </authorList>
    </citation>
    <scope>NUCLEOTIDE SEQUENCE [LARGE SCALE GENOMIC DNA]</scope>
    <source>
        <strain evidence="1">MSAO_Arc3</strain>
    </source>
</reference>
<evidence type="ECO:0000313" key="2">
    <source>
        <dbReference type="Proteomes" id="UP000284763"/>
    </source>
</evidence>
<protein>
    <submittedName>
        <fullName evidence="1">ArsR family transcriptional regulator</fullName>
    </submittedName>
</protein>
<dbReference type="EMBL" id="QZAB01000257">
    <property type="protein sequence ID" value="RQD86549.1"/>
    <property type="molecule type" value="Genomic_DNA"/>
</dbReference>